<evidence type="ECO:0000313" key="7">
    <source>
        <dbReference type="Proteomes" id="UP000190951"/>
    </source>
</evidence>
<protein>
    <submittedName>
        <fullName evidence="6">Uncharacterized protein</fullName>
    </submittedName>
</protein>
<dbReference type="NCBIfam" id="TIGR02937">
    <property type="entry name" value="sigma70-ECF"/>
    <property type="match status" value="1"/>
</dbReference>
<keyword evidence="3" id="KW-0731">Sigma factor</keyword>
<dbReference type="AlphaFoldDB" id="A0A1S8LWV2"/>
<evidence type="ECO:0000313" key="6">
    <source>
        <dbReference type="EMBL" id="URZ13421.1"/>
    </source>
</evidence>
<evidence type="ECO:0000256" key="5">
    <source>
        <dbReference type="ARBA" id="ARBA00023163"/>
    </source>
</evidence>
<dbReference type="Pfam" id="PF04542">
    <property type="entry name" value="Sigma70_r2"/>
    <property type="match status" value="1"/>
</dbReference>
<keyword evidence="5" id="KW-0804">Transcription</keyword>
<keyword evidence="2" id="KW-0805">Transcription regulation</keyword>
<organism evidence="6 7">
    <name type="scientific">Clostridium felsineum</name>
    <dbReference type="NCBI Taxonomy" id="36839"/>
    <lineage>
        <taxon>Bacteria</taxon>
        <taxon>Bacillati</taxon>
        <taxon>Bacillota</taxon>
        <taxon>Clostridia</taxon>
        <taxon>Eubacteriales</taxon>
        <taxon>Clostridiaceae</taxon>
        <taxon>Clostridium</taxon>
    </lineage>
</organism>
<dbReference type="Proteomes" id="UP000190951">
    <property type="component" value="Chromosome"/>
</dbReference>
<dbReference type="InterPro" id="IPR013324">
    <property type="entry name" value="RNA_pol_sigma_r3/r4-like"/>
</dbReference>
<dbReference type="RefSeq" id="WP_077834924.1">
    <property type="nucleotide sequence ID" value="NZ_CP096983.1"/>
</dbReference>
<dbReference type="InterPro" id="IPR013325">
    <property type="entry name" value="RNA_pol_sigma_r2"/>
</dbReference>
<keyword evidence="7" id="KW-1185">Reference proteome</keyword>
<evidence type="ECO:0000256" key="2">
    <source>
        <dbReference type="ARBA" id="ARBA00023015"/>
    </source>
</evidence>
<dbReference type="GO" id="GO:0006352">
    <property type="term" value="P:DNA-templated transcription initiation"/>
    <property type="evidence" value="ECO:0007669"/>
    <property type="project" value="InterPro"/>
</dbReference>
<reference evidence="6 7" key="1">
    <citation type="submission" date="2022-04" db="EMBL/GenBank/DDBJ databases">
        <title>Genome sequence of C. roseum typestrain.</title>
        <authorList>
            <person name="Poehlein A."/>
            <person name="Schoch T."/>
            <person name="Duerre P."/>
            <person name="Daniel R."/>
        </authorList>
    </citation>
    <scope>NUCLEOTIDE SEQUENCE [LARGE SCALE GENOMIC DNA]</scope>
    <source>
        <strain evidence="6 7">DSM 7320</strain>
    </source>
</reference>
<dbReference type="InterPro" id="IPR039425">
    <property type="entry name" value="RNA_pol_sigma-70-like"/>
</dbReference>
<evidence type="ECO:0000256" key="3">
    <source>
        <dbReference type="ARBA" id="ARBA00023082"/>
    </source>
</evidence>
<name>A0A1S8LWV2_9CLOT</name>
<dbReference type="KEGG" id="crw:CROST_041870"/>
<dbReference type="PANTHER" id="PTHR43133:SF8">
    <property type="entry name" value="RNA POLYMERASE SIGMA FACTOR HI_1459-RELATED"/>
    <property type="match status" value="1"/>
</dbReference>
<comment type="similarity">
    <text evidence="1">Belongs to the sigma-70 factor family. ECF subfamily.</text>
</comment>
<dbReference type="InterPro" id="IPR014284">
    <property type="entry name" value="RNA_pol_sigma-70_dom"/>
</dbReference>
<accession>A0A1S8LWV2</accession>
<dbReference type="PANTHER" id="PTHR43133">
    <property type="entry name" value="RNA POLYMERASE ECF-TYPE SIGMA FACTO"/>
    <property type="match status" value="1"/>
</dbReference>
<dbReference type="SUPFAM" id="SSF88946">
    <property type="entry name" value="Sigma2 domain of RNA polymerase sigma factors"/>
    <property type="match status" value="1"/>
</dbReference>
<proteinExistence type="inferred from homology"/>
<dbReference type="InterPro" id="IPR007627">
    <property type="entry name" value="RNA_pol_sigma70_r2"/>
</dbReference>
<evidence type="ECO:0000256" key="4">
    <source>
        <dbReference type="ARBA" id="ARBA00023125"/>
    </source>
</evidence>
<dbReference type="Gene3D" id="1.10.1740.10">
    <property type="match status" value="1"/>
</dbReference>
<sequence>MKINEDNFWLELKNRNTNALEYIIELYSNLVFKIVINILENNREASKECVNDVFLLVWNKSNLYNPNKSSFKNWLLAIAKYKSIDYKRKSEKHSFNTSLEDIPIPSKEDIEDNYILKEKKEELLKLLETENTICKEIFIRKYILYESTDSIAKSLKLSKGAVYNRLWRTRNSIIKKLNLSENLEVVK</sequence>
<gene>
    <name evidence="6" type="ORF">CROST_041870</name>
</gene>
<dbReference type="GO" id="GO:0016987">
    <property type="term" value="F:sigma factor activity"/>
    <property type="evidence" value="ECO:0007669"/>
    <property type="project" value="UniProtKB-KW"/>
</dbReference>
<keyword evidence="4" id="KW-0238">DNA-binding</keyword>
<evidence type="ECO:0000256" key="1">
    <source>
        <dbReference type="ARBA" id="ARBA00010641"/>
    </source>
</evidence>
<dbReference type="SUPFAM" id="SSF88659">
    <property type="entry name" value="Sigma3 and sigma4 domains of RNA polymerase sigma factors"/>
    <property type="match status" value="1"/>
</dbReference>
<dbReference type="GO" id="GO:0003677">
    <property type="term" value="F:DNA binding"/>
    <property type="evidence" value="ECO:0007669"/>
    <property type="project" value="UniProtKB-KW"/>
</dbReference>
<dbReference type="EMBL" id="CP096983">
    <property type="protein sequence ID" value="URZ13421.1"/>
    <property type="molecule type" value="Genomic_DNA"/>
</dbReference>
<dbReference type="STRING" id="84029.CROST_30090"/>